<evidence type="ECO:0000256" key="1">
    <source>
        <dbReference type="SAM" id="SignalP"/>
    </source>
</evidence>
<feature type="chain" id="PRO_5007856220" description="Ricin B lectin domain-containing protein" evidence="1">
    <location>
        <begin position="19"/>
        <end position="169"/>
    </location>
</feature>
<feature type="signal peptide" evidence="1">
    <location>
        <begin position="1"/>
        <end position="18"/>
    </location>
</feature>
<sequence>MAVVFAVLLALGFTAVTASPSKRDLHSILPNYYFGIVNVANGGGLAAQDPAPSPLTVINGDEIFKWTFRVGEYGTYYPHLLLFDSAVTFDNSTKLIRLLTYYREVQALSVRIDDAGNNTYVIKAPNEDRLWTLTDGNHVTYAPANGEKSQLWKFYPSTSPDPFRSGAEA</sequence>
<protein>
    <recommendedName>
        <fullName evidence="4">Ricin B lectin domain-containing protein</fullName>
    </recommendedName>
</protein>
<reference evidence="2 3" key="1">
    <citation type="journal article" date="2016" name="Mol. Biol. Evol.">
        <title>Comparative Genomics of Early-Diverging Mushroom-Forming Fungi Provides Insights into the Origins of Lignocellulose Decay Capabilities.</title>
        <authorList>
            <person name="Nagy L.G."/>
            <person name="Riley R."/>
            <person name="Tritt A."/>
            <person name="Adam C."/>
            <person name="Daum C."/>
            <person name="Floudas D."/>
            <person name="Sun H."/>
            <person name="Yadav J.S."/>
            <person name="Pangilinan J."/>
            <person name="Larsson K.H."/>
            <person name="Matsuura K."/>
            <person name="Barry K."/>
            <person name="Labutti K."/>
            <person name="Kuo R."/>
            <person name="Ohm R.A."/>
            <person name="Bhattacharya S.S."/>
            <person name="Shirouzu T."/>
            <person name="Yoshinaga Y."/>
            <person name="Martin F.M."/>
            <person name="Grigoriev I.V."/>
            <person name="Hibbett D.S."/>
        </authorList>
    </citation>
    <scope>NUCLEOTIDE SEQUENCE [LARGE SCALE GENOMIC DNA]</scope>
    <source>
        <strain evidence="2 3">HHB12029</strain>
    </source>
</reference>
<name>A0A165CXA0_EXIGL</name>
<keyword evidence="1" id="KW-0732">Signal</keyword>
<dbReference type="SUPFAM" id="SSF50370">
    <property type="entry name" value="Ricin B-like lectins"/>
    <property type="match status" value="1"/>
</dbReference>
<evidence type="ECO:0000313" key="2">
    <source>
        <dbReference type="EMBL" id="KZV83352.1"/>
    </source>
</evidence>
<evidence type="ECO:0008006" key="4">
    <source>
        <dbReference type="Google" id="ProtNLM"/>
    </source>
</evidence>
<organism evidence="2 3">
    <name type="scientific">Exidia glandulosa HHB12029</name>
    <dbReference type="NCBI Taxonomy" id="1314781"/>
    <lineage>
        <taxon>Eukaryota</taxon>
        <taxon>Fungi</taxon>
        <taxon>Dikarya</taxon>
        <taxon>Basidiomycota</taxon>
        <taxon>Agaricomycotina</taxon>
        <taxon>Agaricomycetes</taxon>
        <taxon>Auriculariales</taxon>
        <taxon>Exidiaceae</taxon>
        <taxon>Exidia</taxon>
    </lineage>
</organism>
<dbReference type="OrthoDB" id="2972047at2759"/>
<dbReference type="EMBL" id="KV426276">
    <property type="protein sequence ID" value="KZV83352.1"/>
    <property type="molecule type" value="Genomic_DNA"/>
</dbReference>
<keyword evidence="3" id="KW-1185">Reference proteome</keyword>
<accession>A0A165CXA0</accession>
<dbReference type="InterPro" id="IPR035992">
    <property type="entry name" value="Ricin_B-like_lectins"/>
</dbReference>
<dbReference type="AlphaFoldDB" id="A0A165CXA0"/>
<gene>
    <name evidence="2" type="ORF">EXIGLDRAFT_777645</name>
</gene>
<proteinExistence type="predicted"/>
<evidence type="ECO:0000313" key="3">
    <source>
        <dbReference type="Proteomes" id="UP000077266"/>
    </source>
</evidence>
<dbReference type="InParanoid" id="A0A165CXA0"/>
<dbReference type="Proteomes" id="UP000077266">
    <property type="component" value="Unassembled WGS sequence"/>
</dbReference>